<evidence type="ECO:0000256" key="6">
    <source>
        <dbReference type="ARBA" id="ARBA00047561"/>
    </source>
</evidence>
<dbReference type="Gene3D" id="3.40.50.720">
    <property type="entry name" value="NAD(P)-binding Rossmann-like Domain"/>
    <property type="match status" value="1"/>
</dbReference>
<keyword evidence="4" id="KW-0520">NAD</keyword>
<dbReference type="GO" id="GO:0019354">
    <property type="term" value="P:siroheme biosynthetic process"/>
    <property type="evidence" value="ECO:0007669"/>
    <property type="project" value="UniProtKB-UniPathway"/>
</dbReference>
<dbReference type="InterPro" id="IPR006367">
    <property type="entry name" value="Sirohaem_synthase_N"/>
</dbReference>
<dbReference type="InterPro" id="IPR028161">
    <property type="entry name" value="Met8-like"/>
</dbReference>
<accession>A0A1G7JMX2</accession>
<dbReference type="SUPFAM" id="SSF75615">
    <property type="entry name" value="Siroheme synthase middle domains-like"/>
    <property type="match status" value="1"/>
</dbReference>
<dbReference type="InterPro" id="IPR036291">
    <property type="entry name" value="NAD(P)-bd_dom_sf"/>
</dbReference>
<keyword evidence="8" id="KW-1185">Reference proteome</keyword>
<dbReference type="STRING" id="670482.SAMN04488542_10839"/>
<dbReference type="EMBL" id="FNBG01000008">
    <property type="protein sequence ID" value="SDF26241.1"/>
    <property type="molecule type" value="Genomic_DNA"/>
</dbReference>
<proteinExistence type="predicted"/>
<organism evidence="7 8">
    <name type="scientific">Fontibacillus panacisegetis</name>
    <dbReference type="NCBI Taxonomy" id="670482"/>
    <lineage>
        <taxon>Bacteria</taxon>
        <taxon>Bacillati</taxon>
        <taxon>Bacillota</taxon>
        <taxon>Bacilli</taxon>
        <taxon>Bacillales</taxon>
        <taxon>Paenibacillaceae</taxon>
        <taxon>Fontibacillus</taxon>
    </lineage>
</organism>
<keyword evidence="5" id="KW-0627">Porphyrin biosynthesis</keyword>
<dbReference type="EC" id="1.3.1.76" evidence="2"/>
<dbReference type="GO" id="GO:0043115">
    <property type="term" value="F:precorrin-2 dehydrogenase activity"/>
    <property type="evidence" value="ECO:0007669"/>
    <property type="project" value="UniProtKB-EC"/>
</dbReference>
<evidence type="ECO:0000256" key="5">
    <source>
        <dbReference type="ARBA" id="ARBA00023244"/>
    </source>
</evidence>
<dbReference type="Proteomes" id="UP000198972">
    <property type="component" value="Unassembled WGS sequence"/>
</dbReference>
<evidence type="ECO:0000256" key="2">
    <source>
        <dbReference type="ARBA" id="ARBA00012400"/>
    </source>
</evidence>
<protein>
    <recommendedName>
        <fullName evidence="2">precorrin-2 dehydrogenase</fullName>
        <ecNumber evidence="2">1.3.1.76</ecNumber>
    </recommendedName>
</protein>
<evidence type="ECO:0000256" key="1">
    <source>
        <dbReference type="ARBA" id="ARBA00005010"/>
    </source>
</evidence>
<dbReference type="PANTHER" id="PTHR35330:SF1">
    <property type="entry name" value="SIROHEME BIOSYNTHESIS PROTEIN MET8"/>
    <property type="match status" value="1"/>
</dbReference>
<dbReference type="UniPathway" id="UPA00262">
    <property type="reaction ID" value="UER00222"/>
</dbReference>
<dbReference type="GO" id="GO:0004325">
    <property type="term" value="F:ferrochelatase activity"/>
    <property type="evidence" value="ECO:0007669"/>
    <property type="project" value="InterPro"/>
</dbReference>
<dbReference type="NCBIfam" id="TIGR01470">
    <property type="entry name" value="cysG_Nterm"/>
    <property type="match status" value="1"/>
</dbReference>
<name>A0A1G7JMX2_9BACL</name>
<evidence type="ECO:0000313" key="7">
    <source>
        <dbReference type="EMBL" id="SDF26241.1"/>
    </source>
</evidence>
<evidence type="ECO:0000256" key="4">
    <source>
        <dbReference type="ARBA" id="ARBA00023027"/>
    </source>
</evidence>
<reference evidence="7 8" key="1">
    <citation type="submission" date="2016-10" db="EMBL/GenBank/DDBJ databases">
        <authorList>
            <person name="de Groot N.N."/>
        </authorList>
    </citation>
    <scope>NUCLEOTIDE SEQUENCE [LARGE SCALE GENOMIC DNA]</scope>
    <source>
        <strain evidence="7 8">DSM 28129</strain>
    </source>
</reference>
<sequence>MAYYVPVMLDLHGRRCVIVGGGHVAERKVSSLVDAGAEIVVISPEMTETLRHRYEEGRLLWMNRNYQRGDLNEAFLVFAATNQAEVNDAVVQEANYLNIPVNHTGDGERGSFITPSVLRREKLVVAVSTSGAGPGASRDLCRTINEHYGDDYEMYIHFLSSVRSEVKRMVHHEGLRKKIFRLLSELDILSQISAGTFHNWDQDMIRCWIEEVIAEHQEEMR</sequence>
<dbReference type="InterPro" id="IPR042518">
    <property type="entry name" value="SirC_C"/>
</dbReference>
<dbReference type="RefSeq" id="WP_245742315.1">
    <property type="nucleotide sequence ID" value="NZ_FNBG01000008.1"/>
</dbReference>
<comment type="pathway">
    <text evidence="1">Porphyrin-containing compound metabolism; siroheme biosynthesis; sirohydrochlorin from precorrin-2: step 1/1.</text>
</comment>
<dbReference type="Pfam" id="PF13241">
    <property type="entry name" value="NAD_binding_7"/>
    <property type="match status" value="1"/>
</dbReference>
<dbReference type="PANTHER" id="PTHR35330">
    <property type="entry name" value="SIROHEME BIOSYNTHESIS PROTEIN MET8"/>
    <property type="match status" value="1"/>
</dbReference>
<gene>
    <name evidence="7" type="ORF">SAMN04488542_10839</name>
</gene>
<dbReference type="Gene3D" id="1.10.8.610">
    <property type="entry name" value="SirC, precorrin-2 dehydrogenase, C-terminal helical domain-like"/>
    <property type="match status" value="1"/>
</dbReference>
<keyword evidence="3" id="KW-0560">Oxidoreductase</keyword>
<evidence type="ECO:0000256" key="3">
    <source>
        <dbReference type="ARBA" id="ARBA00023002"/>
    </source>
</evidence>
<comment type="catalytic activity">
    <reaction evidence="6">
        <text>precorrin-2 + NAD(+) = sirohydrochlorin + NADH + 2 H(+)</text>
        <dbReference type="Rhea" id="RHEA:15613"/>
        <dbReference type="ChEBI" id="CHEBI:15378"/>
        <dbReference type="ChEBI" id="CHEBI:57540"/>
        <dbReference type="ChEBI" id="CHEBI:57945"/>
        <dbReference type="ChEBI" id="CHEBI:58351"/>
        <dbReference type="ChEBI" id="CHEBI:58827"/>
        <dbReference type="EC" id="1.3.1.76"/>
    </reaction>
</comment>
<dbReference type="SUPFAM" id="SSF51735">
    <property type="entry name" value="NAD(P)-binding Rossmann-fold domains"/>
    <property type="match status" value="1"/>
</dbReference>
<evidence type="ECO:0000313" key="8">
    <source>
        <dbReference type="Proteomes" id="UP000198972"/>
    </source>
</evidence>
<dbReference type="AlphaFoldDB" id="A0A1G7JMX2"/>